<feature type="transmembrane region" description="Helical" evidence="7">
    <location>
        <begin position="7"/>
        <end position="26"/>
    </location>
</feature>
<evidence type="ECO:0000256" key="2">
    <source>
        <dbReference type="ARBA" id="ARBA00010157"/>
    </source>
</evidence>
<dbReference type="Gene3D" id="1.20.1640.10">
    <property type="entry name" value="Multidrug efflux transporter AcrB transmembrane domain"/>
    <property type="match status" value="2"/>
</dbReference>
<comment type="similarity">
    <text evidence="2">Belongs to the resistance-nodulation-cell division (RND) (TC 2.A.6) family. MmpL subfamily.</text>
</comment>
<feature type="transmembrane region" description="Helical" evidence="7">
    <location>
        <begin position="205"/>
        <end position="223"/>
    </location>
</feature>
<feature type="transmembrane region" description="Helical" evidence="7">
    <location>
        <begin position="898"/>
        <end position="924"/>
    </location>
</feature>
<dbReference type="RefSeq" id="WP_278018344.1">
    <property type="nucleotide sequence ID" value="NZ_JARRRY010000009.1"/>
</dbReference>
<feature type="transmembrane region" description="Helical" evidence="7">
    <location>
        <begin position="235"/>
        <end position="254"/>
    </location>
</feature>
<reference evidence="9 10" key="1">
    <citation type="submission" date="2023-04" db="EMBL/GenBank/DDBJ databases">
        <title>Ectobacillus antri isolated from activated sludge.</title>
        <authorList>
            <person name="Yan P."/>
            <person name="Liu X."/>
        </authorList>
    </citation>
    <scope>NUCLEOTIDE SEQUENCE [LARGE SCALE GENOMIC DNA]</scope>
    <source>
        <strain evidence="9 10">C18H</strain>
    </source>
</reference>
<evidence type="ECO:0000256" key="4">
    <source>
        <dbReference type="ARBA" id="ARBA00022692"/>
    </source>
</evidence>
<gene>
    <name evidence="9" type="ORF">P6P90_07645</name>
</gene>
<keyword evidence="5 7" id="KW-1133">Transmembrane helix</keyword>
<feature type="transmembrane region" description="Helical" evidence="7">
    <location>
        <begin position="282"/>
        <end position="304"/>
    </location>
</feature>
<feature type="domain" description="Membrane transport protein MMPL" evidence="8">
    <location>
        <begin position="43"/>
        <end position="364"/>
    </location>
</feature>
<dbReference type="Gene3D" id="1.10.287.950">
    <property type="entry name" value="Methyl-accepting chemotaxis protein"/>
    <property type="match status" value="1"/>
</dbReference>
<evidence type="ECO:0000313" key="9">
    <source>
        <dbReference type="EMBL" id="MDG5753844.1"/>
    </source>
</evidence>
<dbReference type="PANTHER" id="PTHR33406">
    <property type="entry name" value="MEMBRANE PROTEIN MJ1562-RELATED"/>
    <property type="match status" value="1"/>
</dbReference>
<dbReference type="InterPro" id="IPR050545">
    <property type="entry name" value="Mycobact_MmpL"/>
</dbReference>
<keyword evidence="6 7" id="KW-0472">Membrane</keyword>
<evidence type="ECO:0000313" key="10">
    <source>
        <dbReference type="Proteomes" id="UP001218246"/>
    </source>
</evidence>
<comment type="caution">
    <text evidence="9">The sequence shown here is derived from an EMBL/GenBank/DDBJ whole genome shotgun (WGS) entry which is preliminary data.</text>
</comment>
<evidence type="ECO:0000256" key="5">
    <source>
        <dbReference type="ARBA" id="ARBA00022989"/>
    </source>
</evidence>
<keyword evidence="4 7" id="KW-0812">Transmembrane</keyword>
<feature type="transmembrane region" description="Helical" evidence="7">
    <location>
        <begin position="973"/>
        <end position="993"/>
    </location>
</feature>
<evidence type="ECO:0000259" key="8">
    <source>
        <dbReference type="Pfam" id="PF03176"/>
    </source>
</evidence>
<dbReference type="PANTHER" id="PTHR33406:SF6">
    <property type="entry name" value="MEMBRANE PROTEIN YDGH-RELATED"/>
    <property type="match status" value="1"/>
</dbReference>
<name>A0ABT6H547_9BACI</name>
<feature type="transmembrane region" description="Helical" evidence="7">
    <location>
        <begin position="364"/>
        <end position="381"/>
    </location>
</feature>
<dbReference type="EMBL" id="JARULN010000004">
    <property type="protein sequence ID" value="MDG5753844.1"/>
    <property type="molecule type" value="Genomic_DNA"/>
</dbReference>
<keyword evidence="10" id="KW-1185">Reference proteome</keyword>
<evidence type="ECO:0000256" key="6">
    <source>
        <dbReference type="ARBA" id="ARBA00023136"/>
    </source>
</evidence>
<sequence>MRTLLKLRWVFLALWTVLLTVLLMFAPNMEQLVREKGNITIPDEYSSMVAHDILERHNKDDGNTLSAVLVFHDKDGITGNKQEEINSILDKLKEKEEALGLAALTTYRDGEELREQLVSKDNKTILTLLEVERQNREVADIRAALEKVVGTPKVEHYFTGESFIGEDVVISSQNGLHKTEIITVVFILFVLILVFRSVVAPLIPLLTVGISYVASAAVVAYLVDWFNFPLSNFTQIFMVAILFGIGTDYCILLLSRFKEELPKHESVADAIIKTYQTAGRTVFFSALAVLIGFSAIGLSKFSLYQSATGVAVGILVLLIAFVTLVPLAMYALGPRLFWPAKSIAGHGDSKLWSAFGTFSLQKPLRALLLVAIIVVPLIGSYDGKLSFNSLNEIGEDYGSVKGFNTIADSFGPGEVMPVQVVIEGKEKLDSEEALAIIEKVSREVAKLASVEKVRSATRPLGEPVEDFYVADQADSLQDGLGQGNDGLSQIKDGLTEAKDSLAVSGPKLSEAVNGFDSLINGTKGLQTGLGQIQAALTQVENGVRQGSMGAGQIKQELAKIQEQVAASVAGTEKQAQQFAELTRGLQQLSQQYSGIEAGLQGTSTKLNLAALQKTFSDLESRYDMKNDTSYQALKGNVLQSAGEVVAMQKGLAQINQIMQNEVIAPLAQSEQQFAGAAAGQKQLADGLGQIVTALGQLEAGIGQAADGQSQIIGKFPQVTNGLSQVTNGQQQLKDGFAQLPGQLGTLRDGLGKSADGIGEVTKGLESAQSYLKDLNNSGDKEMTGFYIPSAALENSDFQQVFDQYLSEDKEVAKLDVVLKYNPYSNEALEATKDIKEAVKRALRGSDLEDANIGVSGVSAVSADMLAASNSDYSQTVIYMLIGITLILVVMLRSLVMPLYLIVSLLLCFYSSLAINELIFVNILGYDGINWTMPFFGFVLLMALGVDYSIFLMDRFNEYKGMKVTEAMLLAMRNMGTVIFSAVIILGGTFAAMYPSGVLSLLQIATIVLAGLLLYALVFLPFFIPVMVKLFGKANWFPFDRNQTIEKELDM</sequence>
<feature type="transmembrane region" description="Helical" evidence="7">
    <location>
        <begin position="872"/>
        <end position="891"/>
    </location>
</feature>
<evidence type="ECO:0000256" key="3">
    <source>
        <dbReference type="ARBA" id="ARBA00022475"/>
    </source>
</evidence>
<feature type="transmembrane region" description="Helical" evidence="7">
    <location>
        <begin position="310"/>
        <end position="332"/>
    </location>
</feature>
<dbReference type="Proteomes" id="UP001218246">
    <property type="component" value="Unassembled WGS sequence"/>
</dbReference>
<dbReference type="Pfam" id="PF03176">
    <property type="entry name" value="MMPL"/>
    <property type="match status" value="2"/>
</dbReference>
<evidence type="ECO:0000256" key="1">
    <source>
        <dbReference type="ARBA" id="ARBA00004651"/>
    </source>
</evidence>
<feature type="transmembrane region" description="Helical" evidence="7">
    <location>
        <begin position="181"/>
        <end position="198"/>
    </location>
</feature>
<evidence type="ECO:0000256" key="7">
    <source>
        <dbReference type="SAM" id="Phobius"/>
    </source>
</evidence>
<feature type="transmembrane region" description="Helical" evidence="7">
    <location>
        <begin position="930"/>
        <end position="952"/>
    </location>
</feature>
<feature type="transmembrane region" description="Helical" evidence="7">
    <location>
        <begin position="999"/>
        <end position="1023"/>
    </location>
</feature>
<feature type="domain" description="Membrane transport protein MMPL" evidence="8">
    <location>
        <begin position="767"/>
        <end position="1041"/>
    </location>
</feature>
<proteinExistence type="inferred from homology"/>
<dbReference type="SUPFAM" id="SSF82866">
    <property type="entry name" value="Multidrug efflux transporter AcrB transmembrane domain"/>
    <property type="match status" value="2"/>
</dbReference>
<dbReference type="InterPro" id="IPR004869">
    <property type="entry name" value="MMPL_dom"/>
</dbReference>
<accession>A0ABT6H547</accession>
<organism evidence="9 10">
    <name type="scientific">Ectobacillus antri</name>
    <dbReference type="NCBI Taxonomy" id="2486280"/>
    <lineage>
        <taxon>Bacteria</taxon>
        <taxon>Bacillati</taxon>
        <taxon>Bacillota</taxon>
        <taxon>Bacilli</taxon>
        <taxon>Bacillales</taxon>
        <taxon>Bacillaceae</taxon>
        <taxon>Ectobacillus</taxon>
    </lineage>
</organism>
<protein>
    <submittedName>
        <fullName evidence="9">MMPL family transporter</fullName>
    </submittedName>
</protein>
<keyword evidence="3" id="KW-1003">Cell membrane</keyword>
<comment type="subcellular location">
    <subcellularLocation>
        <location evidence="1">Cell membrane</location>
        <topology evidence="1">Multi-pass membrane protein</topology>
    </subcellularLocation>
</comment>